<evidence type="ECO:0000313" key="3">
    <source>
        <dbReference type="EMBL" id="OOP55349.1"/>
    </source>
</evidence>
<gene>
    <name evidence="3" type="ORF">AYP45_14940</name>
</gene>
<keyword evidence="2" id="KW-1133">Transmembrane helix</keyword>
<dbReference type="Gene3D" id="1.25.40.10">
    <property type="entry name" value="Tetratricopeptide repeat domain"/>
    <property type="match status" value="2"/>
</dbReference>
<reference evidence="3 4" key="1">
    <citation type="journal article" date="2017" name="Water Res.">
        <title>Discovery and metagenomic analysis of an anammox bacterial enrichment related to Candidatus "Brocadia caroliniensis" in a full-scale glycerol-fed nitritation-denitritation separate centrate treatment process.</title>
        <authorList>
            <person name="Park H."/>
            <person name="Brotto A.C."/>
            <person name="van Loosdrecht M.C."/>
            <person name="Chandran K."/>
        </authorList>
    </citation>
    <scope>NUCLEOTIDE SEQUENCE [LARGE SCALE GENOMIC DNA]</scope>
    <source>
        <strain evidence="3">26THWARD</strain>
    </source>
</reference>
<organism evidence="3 4">
    <name type="scientific">Candidatus Brocadia carolinensis</name>
    <dbReference type="NCBI Taxonomy" id="1004156"/>
    <lineage>
        <taxon>Bacteria</taxon>
        <taxon>Pseudomonadati</taxon>
        <taxon>Planctomycetota</taxon>
        <taxon>Candidatus Brocadiia</taxon>
        <taxon>Candidatus Brocadiales</taxon>
        <taxon>Candidatus Brocadiaceae</taxon>
        <taxon>Candidatus Brocadia</taxon>
    </lineage>
</organism>
<name>A0A1V4AQH2_9BACT</name>
<accession>A0A1V4AQH2</accession>
<feature type="transmembrane region" description="Helical" evidence="2">
    <location>
        <begin position="357"/>
        <end position="378"/>
    </location>
</feature>
<sequence length="496" mass="55985">MVAAQIASANEIISSQERIEEGIDKVAYGIGMVAEGMSGLKAAFEWGISEVVWQIEQNKAVLKDILGVLIAPLDTQAKELRRRAEDAYANGWFKEALEDFLESEKKNKYDFLVHISIGMIYLFQKIDKGNALEYFDKAIKYGTPKSKYYTSFALLHKALIKRDFGLMEEAEACARQAGELSPNFSEAFYHCAQYNALLNRPDKAMQMLTKAIMLDANYCNKANVDLAFSQFQSQLTGVFEDFRNTEGSKARNKLAMVTKRIEKLNGLLDESKGFCRIEDMELSKCLARITELMKRNSYRDYLEANTIIEKLSTVIDDLCSNIIKQLKQEVQLHESEIYKIKNNRNLEVNNVDDKFKWIMWLGIVISVFLGLRGCWVLGTGTVGTGKEGPLLGALWALIWMAGCGIAITAGLYKLVTFLTKSSTKNEAASQINQVRSIADHLYDLIKRLKKYNDEDNGNTGLDKNNNYSTHSNNYSPSKNESSSGKKISMGYINIRY</sequence>
<dbReference type="EMBL" id="AYTS01000148">
    <property type="protein sequence ID" value="OOP55349.1"/>
    <property type="molecule type" value="Genomic_DNA"/>
</dbReference>
<comment type="caution">
    <text evidence="3">The sequence shown here is derived from an EMBL/GenBank/DDBJ whole genome shotgun (WGS) entry which is preliminary data.</text>
</comment>
<evidence type="ECO:0000256" key="2">
    <source>
        <dbReference type="SAM" id="Phobius"/>
    </source>
</evidence>
<dbReference type="SMART" id="SM00028">
    <property type="entry name" value="TPR"/>
    <property type="match status" value="3"/>
</dbReference>
<dbReference type="Proteomes" id="UP000189681">
    <property type="component" value="Unassembled WGS sequence"/>
</dbReference>
<evidence type="ECO:0000256" key="1">
    <source>
        <dbReference type="SAM" id="MobiDB-lite"/>
    </source>
</evidence>
<keyword evidence="2" id="KW-0812">Transmembrane</keyword>
<protein>
    <submittedName>
        <fullName evidence="3">Uncharacterized protein</fullName>
    </submittedName>
</protein>
<feature type="transmembrane region" description="Helical" evidence="2">
    <location>
        <begin position="390"/>
        <end position="412"/>
    </location>
</feature>
<dbReference type="InterPro" id="IPR019734">
    <property type="entry name" value="TPR_rpt"/>
</dbReference>
<feature type="compositionally biased region" description="Low complexity" evidence="1">
    <location>
        <begin position="464"/>
        <end position="477"/>
    </location>
</feature>
<proteinExistence type="predicted"/>
<dbReference type="AlphaFoldDB" id="A0A1V4AQH2"/>
<dbReference type="SUPFAM" id="SSF48452">
    <property type="entry name" value="TPR-like"/>
    <property type="match status" value="1"/>
</dbReference>
<feature type="region of interest" description="Disordered" evidence="1">
    <location>
        <begin position="456"/>
        <end position="484"/>
    </location>
</feature>
<keyword evidence="2" id="KW-0472">Membrane</keyword>
<evidence type="ECO:0000313" key="4">
    <source>
        <dbReference type="Proteomes" id="UP000189681"/>
    </source>
</evidence>
<dbReference type="InterPro" id="IPR011990">
    <property type="entry name" value="TPR-like_helical_dom_sf"/>
</dbReference>